<protein>
    <submittedName>
        <fullName evidence="2">Cell wall anchor protein</fullName>
    </submittedName>
</protein>
<sequence length="216" mass="22705">MFITSCEDDNGDIEQQKAQVMVVHASPNAPNVDVRINNAVALSNVSYPNNSPYTPVDAGTANFKLSPAGTTTYVIDANVPLTANNYYSVFAIDSVNKIKPAVVGDNLTAPASGKAHVRFFHFSPNAPAVDIAVTDGPVLFNNRTFNDQSTTATLANFTPVDAGTYNLEVRIAGTKTVALPLPNITLTAGKIYTVFAKGFVGGTGAQALGAQIILNK</sequence>
<dbReference type="PATRIC" id="fig|1492898.3.peg.5103"/>
<dbReference type="EMBL" id="CP011390">
    <property type="protein sequence ID" value="ANE53686.1"/>
    <property type="molecule type" value="Genomic_DNA"/>
</dbReference>
<evidence type="ECO:0000313" key="3">
    <source>
        <dbReference type="Proteomes" id="UP000077177"/>
    </source>
</evidence>
<organism evidence="2 3">
    <name type="scientific">Flavisolibacter tropicus</name>
    <dbReference type="NCBI Taxonomy" id="1492898"/>
    <lineage>
        <taxon>Bacteria</taxon>
        <taxon>Pseudomonadati</taxon>
        <taxon>Bacteroidota</taxon>
        <taxon>Chitinophagia</taxon>
        <taxon>Chitinophagales</taxon>
        <taxon>Chitinophagaceae</taxon>
        <taxon>Flavisolibacter</taxon>
    </lineage>
</organism>
<reference evidence="2 3" key="2">
    <citation type="journal article" date="2016" name="Int. J. Syst. Evol. Microbiol.">
        <title>Flavisolibacter tropicus sp. nov., isolated from tropical soil.</title>
        <authorList>
            <person name="Lee J.J."/>
            <person name="Kang M.S."/>
            <person name="Kim G.S."/>
            <person name="Lee C.S."/>
            <person name="Lim S."/>
            <person name="Lee J."/>
            <person name="Roh S.H."/>
            <person name="Kang H."/>
            <person name="Ha J.M."/>
            <person name="Bae S."/>
            <person name="Jung H.Y."/>
            <person name="Kim M.K."/>
        </authorList>
    </citation>
    <scope>NUCLEOTIDE SEQUENCE [LARGE SCALE GENOMIC DNA]</scope>
    <source>
        <strain evidence="2 3">LCS9</strain>
    </source>
</reference>
<gene>
    <name evidence="2" type="ORF">SY85_23495</name>
</gene>
<dbReference type="InterPro" id="IPR025510">
    <property type="entry name" value="DUF4397"/>
</dbReference>
<keyword evidence="3" id="KW-1185">Reference proteome</keyword>
<evidence type="ECO:0000313" key="2">
    <source>
        <dbReference type="EMBL" id="ANE53686.1"/>
    </source>
</evidence>
<dbReference type="KEGG" id="fla:SY85_23495"/>
<name>A0A172U314_9BACT</name>
<dbReference type="Pfam" id="PF14344">
    <property type="entry name" value="DUF4397"/>
    <property type="match status" value="1"/>
</dbReference>
<evidence type="ECO:0000259" key="1">
    <source>
        <dbReference type="Pfam" id="PF14344"/>
    </source>
</evidence>
<reference evidence="3" key="1">
    <citation type="submission" date="2015-01" db="EMBL/GenBank/DDBJ databases">
        <title>Flavisolibacter sp./LCS9/ whole genome sequencing.</title>
        <authorList>
            <person name="Kim M.K."/>
            <person name="Srinivasan S."/>
            <person name="Lee J.-J."/>
        </authorList>
    </citation>
    <scope>NUCLEOTIDE SEQUENCE [LARGE SCALE GENOMIC DNA]</scope>
    <source>
        <strain evidence="3">LCS9</strain>
    </source>
</reference>
<dbReference type="Proteomes" id="UP000077177">
    <property type="component" value="Chromosome"/>
</dbReference>
<dbReference type="STRING" id="1492898.SY85_23495"/>
<feature type="domain" description="DUF4397" evidence="1">
    <location>
        <begin position="18"/>
        <end position="132"/>
    </location>
</feature>
<proteinExistence type="predicted"/>
<dbReference type="AlphaFoldDB" id="A0A172U314"/>
<accession>A0A172U314</accession>